<keyword evidence="1" id="KW-1133">Transmembrane helix</keyword>
<name>A0ABU7VQP9_9BACL</name>
<feature type="chain" id="PRO_5045569365" evidence="2">
    <location>
        <begin position="31"/>
        <end position="69"/>
    </location>
</feature>
<comment type="caution">
    <text evidence="3">The sequence shown here is derived from an EMBL/GenBank/DDBJ whole genome shotgun (WGS) entry which is preliminary data.</text>
</comment>
<accession>A0ABU7VQP9</accession>
<feature type="transmembrane region" description="Helical" evidence="1">
    <location>
        <begin position="37"/>
        <end position="55"/>
    </location>
</feature>
<keyword evidence="4" id="KW-1185">Reference proteome</keyword>
<evidence type="ECO:0000313" key="4">
    <source>
        <dbReference type="Proteomes" id="UP001306950"/>
    </source>
</evidence>
<keyword evidence="2" id="KW-0732">Signal</keyword>
<sequence length="69" mass="7426">MKVNWRQKLSSRKFWALIAALATSVLGAFGASENATVQITGIITAVGACVVYMLAEAYTDAKNSDDKEE</sequence>
<evidence type="ECO:0000256" key="1">
    <source>
        <dbReference type="SAM" id="Phobius"/>
    </source>
</evidence>
<reference evidence="3 4" key="1">
    <citation type="submission" date="2024-02" db="EMBL/GenBank/DDBJ databases">
        <title>A nitrogen-fixing paenibacillus bacterium.</title>
        <authorList>
            <person name="Zhang W.L."/>
            <person name="Chen S.F."/>
        </authorList>
    </citation>
    <scope>NUCLEOTIDE SEQUENCE [LARGE SCALE GENOMIC DNA]</scope>
    <source>
        <strain evidence="3 4">M1</strain>
    </source>
</reference>
<dbReference type="EMBL" id="JAZHPZ010000003">
    <property type="protein sequence ID" value="MEF2966085.1"/>
    <property type="molecule type" value="Genomic_DNA"/>
</dbReference>
<gene>
    <name evidence="3" type="ORF">V3851_09605</name>
</gene>
<feature type="signal peptide" evidence="2">
    <location>
        <begin position="1"/>
        <end position="30"/>
    </location>
</feature>
<keyword evidence="1" id="KW-0472">Membrane</keyword>
<proteinExistence type="predicted"/>
<protein>
    <submittedName>
        <fullName evidence="3">Uncharacterized protein</fullName>
    </submittedName>
</protein>
<dbReference type="Proteomes" id="UP001306950">
    <property type="component" value="Unassembled WGS sequence"/>
</dbReference>
<evidence type="ECO:0000313" key="3">
    <source>
        <dbReference type="EMBL" id="MEF2966085.1"/>
    </source>
</evidence>
<organism evidence="3 4">
    <name type="scientific">Paenibacillus haidiansis</name>
    <dbReference type="NCBI Taxonomy" id="1574488"/>
    <lineage>
        <taxon>Bacteria</taxon>
        <taxon>Bacillati</taxon>
        <taxon>Bacillota</taxon>
        <taxon>Bacilli</taxon>
        <taxon>Bacillales</taxon>
        <taxon>Paenibacillaceae</taxon>
        <taxon>Paenibacillus</taxon>
    </lineage>
</organism>
<keyword evidence="1" id="KW-0812">Transmembrane</keyword>
<evidence type="ECO:0000256" key="2">
    <source>
        <dbReference type="SAM" id="SignalP"/>
    </source>
</evidence>
<dbReference type="RefSeq" id="WP_331846299.1">
    <property type="nucleotide sequence ID" value="NZ_JAZHPZ010000003.1"/>
</dbReference>